<dbReference type="PANTHER" id="PTHR43811">
    <property type="entry name" value="FKBP-TYPE PEPTIDYL-PROLYL CIS-TRANS ISOMERASE FKPA"/>
    <property type="match status" value="1"/>
</dbReference>
<sequence>MKSVILCISLCLALLTGCAASANEQPPVLDTDDQKALYAVGFALSQNLTTLDLTPEELTLVQRGLSDGIQKVDEPFDIQAFMPQLEQIFDGRVRAKIEREKAAGLALVEAAKAETGAKVLPSGAVYLETAAGTGAQPAITERVKLHYHGTFHNGDVFDSSVDAGEPAEFTLNQVVPCFGEGVSSMKVGGKAKLTCPPEAAYGESGRPGILPGTTLIFEVELLDILAAPAAPAVPSGNSDMGESPAE</sequence>
<dbReference type="Pfam" id="PF00254">
    <property type="entry name" value="FKBP_C"/>
    <property type="match status" value="1"/>
</dbReference>
<comment type="similarity">
    <text evidence="2 6">Belongs to the FKBP-type PPIase family.</text>
</comment>
<evidence type="ECO:0000256" key="4">
    <source>
        <dbReference type="ARBA" id="ARBA00023235"/>
    </source>
</evidence>
<dbReference type="Pfam" id="PF01346">
    <property type="entry name" value="FKBP_N"/>
    <property type="match status" value="1"/>
</dbReference>
<dbReference type="Proteomes" id="UP000648239">
    <property type="component" value="Unassembled WGS sequence"/>
</dbReference>
<accession>A0A8J7C210</accession>
<dbReference type="PROSITE" id="PS51257">
    <property type="entry name" value="PROKAR_LIPOPROTEIN"/>
    <property type="match status" value="1"/>
</dbReference>
<comment type="catalytic activity">
    <reaction evidence="1 5 6">
        <text>[protein]-peptidylproline (omega=180) = [protein]-peptidylproline (omega=0)</text>
        <dbReference type="Rhea" id="RHEA:16237"/>
        <dbReference type="Rhea" id="RHEA-COMP:10747"/>
        <dbReference type="Rhea" id="RHEA-COMP:10748"/>
        <dbReference type="ChEBI" id="CHEBI:83833"/>
        <dbReference type="ChEBI" id="CHEBI:83834"/>
        <dbReference type="EC" id="5.2.1.8"/>
    </reaction>
</comment>
<dbReference type="InterPro" id="IPR036944">
    <property type="entry name" value="PPIase_FKBP_N_sf"/>
</dbReference>
<evidence type="ECO:0000256" key="1">
    <source>
        <dbReference type="ARBA" id="ARBA00000971"/>
    </source>
</evidence>
<feature type="domain" description="PPIase FKBP-type" evidence="8">
    <location>
        <begin position="140"/>
        <end position="225"/>
    </location>
</feature>
<comment type="caution">
    <text evidence="9">The sequence shown here is derived from an EMBL/GenBank/DDBJ whole genome shotgun (WGS) entry which is preliminary data.</text>
</comment>
<keyword evidence="7" id="KW-0732">Signal</keyword>
<proteinExistence type="inferred from homology"/>
<dbReference type="EMBL" id="JACXWD010000038">
    <property type="protein sequence ID" value="MBD3868655.1"/>
    <property type="molecule type" value="Genomic_DNA"/>
</dbReference>
<dbReference type="PROSITE" id="PS50059">
    <property type="entry name" value="FKBP_PPIASE"/>
    <property type="match status" value="1"/>
</dbReference>
<dbReference type="SUPFAM" id="SSF54534">
    <property type="entry name" value="FKBP-like"/>
    <property type="match status" value="1"/>
</dbReference>
<gene>
    <name evidence="9" type="ORF">IFK94_11070</name>
</gene>
<dbReference type="InterPro" id="IPR000774">
    <property type="entry name" value="PPIase_FKBP_N"/>
</dbReference>
<dbReference type="EC" id="5.2.1.8" evidence="6"/>
<evidence type="ECO:0000313" key="10">
    <source>
        <dbReference type="Proteomes" id="UP000648239"/>
    </source>
</evidence>
<evidence type="ECO:0000256" key="7">
    <source>
        <dbReference type="SAM" id="SignalP"/>
    </source>
</evidence>
<feature type="chain" id="PRO_5035220996" description="Peptidyl-prolyl cis-trans isomerase" evidence="7">
    <location>
        <begin position="23"/>
        <end position="246"/>
    </location>
</feature>
<dbReference type="GO" id="GO:0003755">
    <property type="term" value="F:peptidyl-prolyl cis-trans isomerase activity"/>
    <property type="evidence" value="ECO:0007669"/>
    <property type="project" value="UniProtKB-UniRule"/>
</dbReference>
<dbReference type="PANTHER" id="PTHR43811:SF19">
    <property type="entry name" value="39 KDA FK506-BINDING NUCLEAR PROTEIN"/>
    <property type="match status" value="1"/>
</dbReference>
<evidence type="ECO:0000256" key="6">
    <source>
        <dbReference type="RuleBase" id="RU003915"/>
    </source>
</evidence>
<keyword evidence="3 5" id="KW-0697">Rotamase</keyword>
<organism evidence="9 10">
    <name type="scientific">Candidatus Polarisedimenticola svalbardensis</name>
    <dbReference type="NCBI Taxonomy" id="2886004"/>
    <lineage>
        <taxon>Bacteria</taxon>
        <taxon>Pseudomonadati</taxon>
        <taxon>Acidobacteriota</taxon>
        <taxon>Candidatus Polarisedimenticolia</taxon>
        <taxon>Candidatus Polarisedimenticolales</taxon>
        <taxon>Candidatus Polarisedimenticolaceae</taxon>
        <taxon>Candidatus Polarisedimenticola</taxon>
    </lineage>
</organism>
<feature type="signal peptide" evidence="7">
    <location>
        <begin position="1"/>
        <end position="22"/>
    </location>
</feature>
<evidence type="ECO:0000259" key="8">
    <source>
        <dbReference type="PROSITE" id="PS50059"/>
    </source>
</evidence>
<reference evidence="9 10" key="1">
    <citation type="submission" date="2020-08" db="EMBL/GenBank/DDBJ databases">
        <title>Acidobacteriota in marine sediments use diverse sulfur dissimilation pathways.</title>
        <authorList>
            <person name="Wasmund K."/>
        </authorList>
    </citation>
    <scope>NUCLEOTIDE SEQUENCE [LARGE SCALE GENOMIC DNA]</scope>
    <source>
        <strain evidence="9">MAG AM4</strain>
    </source>
</reference>
<evidence type="ECO:0000313" key="9">
    <source>
        <dbReference type="EMBL" id="MBD3868655.1"/>
    </source>
</evidence>
<dbReference type="AlphaFoldDB" id="A0A8J7C210"/>
<evidence type="ECO:0000256" key="3">
    <source>
        <dbReference type="ARBA" id="ARBA00023110"/>
    </source>
</evidence>
<evidence type="ECO:0000256" key="2">
    <source>
        <dbReference type="ARBA" id="ARBA00006577"/>
    </source>
</evidence>
<dbReference type="GO" id="GO:0006457">
    <property type="term" value="P:protein folding"/>
    <property type="evidence" value="ECO:0007669"/>
    <property type="project" value="InterPro"/>
</dbReference>
<keyword evidence="4 5" id="KW-0413">Isomerase</keyword>
<dbReference type="InterPro" id="IPR001179">
    <property type="entry name" value="PPIase_FKBP_dom"/>
</dbReference>
<name>A0A8J7C210_9BACT</name>
<dbReference type="Gene3D" id="1.10.287.460">
    <property type="entry name" value="Peptidyl-prolyl cis-trans isomerase, FKBP-type, N-terminal domain"/>
    <property type="match status" value="1"/>
</dbReference>
<dbReference type="InterPro" id="IPR046357">
    <property type="entry name" value="PPIase_dom_sf"/>
</dbReference>
<dbReference type="Gene3D" id="3.10.50.40">
    <property type="match status" value="1"/>
</dbReference>
<evidence type="ECO:0000256" key="5">
    <source>
        <dbReference type="PROSITE-ProRule" id="PRU00277"/>
    </source>
</evidence>
<protein>
    <recommendedName>
        <fullName evidence="6">Peptidyl-prolyl cis-trans isomerase</fullName>
        <ecNumber evidence="6">5.2.1.8</ecNumber>
    </recommendedName>
</protein>